<accession>A0A059FTC1</accession>
<feature type="signal peptide" evidence="1">
    <location>
        <begin position="1"/>
        <end position="27"/>
    </location>
</feature>
<gene>
    <name evidence="2" type="ORF">HJO_01080</name>
</gene>
<comment type="caution">
    <text evidence="2">The sequence shown here is derived from an EMBL/GenBank/DDBJ whole genome shotgun (WGS) entry which is preliminary data.</text>
</comment>
<name>A0A059FTC1_9PROT</name>
<dbReference type="STRING" id="1280950.HJO_01080"/>
<sequence length="181" mass="20449">MIKRIMTYRVAAAAFAASALIVAPAVAAPVRAASVQVHKAIGPNTSLVVQVGSRADYRHNDRRDHRRVHTNQWGQTDREVARLSRNALQACRSAITREAYRIGYRDVDFDDDRRVRQIGPNGFEVRYDDVEFEHRRRDVERNVTCTVRRGNVAEVRGIPALARGNGHGYTVAHTQRGRRGH</sequence>
<dbReference type="AlphaFoldDB" id="A0A059FTC1"/>
<feature type="chain" id="PRO_5001572833" description="Lipoprotein" evidence="1">
    <location>
        <begin position="28"/>
        <end position="181"/>
    </location>
</feature>
<dbReference type="EMBL" id="ARYK01000001">
    <property type="protein sequence ID" value="KCZ93925.1"/>
    <property type="molecule type" value="Genomic_DNA"/>
</dbReference>
<organism evidence="2 3">
    <name type="scientific">Hyphomonas johnsonii MHS-2</name>
    <dbReference type="NCBI Taxonomy" id="1280950"/>
    <lineage>
        <taxon>Bacteria</taxon>
        <taxon>Pseudomonadati</taxon>
        <taxon>Pseudomonadota</taxon>
        <taxon>Alphaproteobacteria</taxon>
        <taxon>Hyphomonadales</taxon>
        <taxon>Hyphomonadaceae</taxon>
        <taxon>Hyphomonas</taxon>
    </lineage>
</organism>
<evidence type="ECO:0000256" key="1">
    <source>
        <dbReference type="SAM" id="SignalP"/>
    </source>
</evidence>
<keyword evidence="3" id="KW-1185">Reference proteome</keyword>
<dbReference type="Proteomes" id="UP000025171">
    <property type="component" value="Unassembled WGS sequence"/>
</dbReference>
<keyword evidence="1" id="KW-0732">Signal</keyword>
<evidence type="ECO:0000313" key="3">
    <source>
        <dbReference type="Proteomes" id="UP000025171"/>
    </source>
</evidence>
<protein>
    <recommendedName>
        <fullName evidence="4">Lipoprotein</fullName>
    </recommendedName>
</protein>
<proteinExistence type="predicted"/>
<reference evidence="2 3" key="1">
    <citation type="journal article" date="2014" name="Antonie Van Leeuwenhoek">
        <title>Hyphomonas beringensis sp. nov. and Hyphomonas chukchiensis sp. nov., isolated from surface seawater of the Bering Sea and Chukchi Sea.</title>
        <authorList>
            <person name="Li C."/>
            <person name="Lai Q."/>
            <person name="Li G."/>
            <person name="Dong C."/>
            <person name="Wang J."/>
            <person name="Liao Y."/>
            <person name="Shao Z."/>
        </authorList>
    </citation>
    <scope>NUCLEOTIDE SEQUENCE [LARGE SCALE GENOMIC DNA]</scope>
    <source>
        <strain evidence="2 3">MHS-2</strain>
    </source>
</reference>
<evidence type="ECO:0000313" key="2">
    <source>
        <dbReference type="EMBL" id="KCZ93925.1"/>
    </source>
</evidence>
<evidence type="ECO:0008006" key="4">
    <source>
        <dbReference type="Google" id="ProtNLM"/>
    </source>
</evidence>
<dbReference type="eggNOG" id="ENOG5032GRF">
    <property type="taxonomic scope" value="Bacteria"/>
</dbReference>
<dbReference type="PATRIC" id="fig|1280950.3.peg.220"/>